<dbReference type="Gene3D" id="3.90.230.10">
    <property type="entry name" value="Creatinase/methionine aminopeptidase superfamily"/>
    <property type="match status" value="1"/>
</dbReference>
<feature type="domain" description="Peptidase M24" evidence="1">
    <location>
        <begin position="170"/>
        <end position="370"/>
    </location>
</feature>
<keyword evidence="2" id="KW-0031">Aminopeptidase</keyword>
<dbReference type="CDD" id="cd01066">
    <property type="entry name" value="APP_MetAP"/>
    <property type="match status" value="1"/>
</dbReference>
<reference evidence="2 3" key="1">
    <citation type="journal article" date="2017" name="Nat. Commun.">
        <title>In situ click chemistry generation of cyclooxygenase-2 inhibitors.</title>
        <authorList>
            <person name="Bhardwaj A."/>
            <person name="Kaur J."/>
            <person name="Wuest M."/>
            <person name="Wuest F."/>
        </authorList>
    </citation>
    <scope>NUCLEOTIDE SEQUENCE [LARGE SCALE GENOMIC DNA]</scope>
    <source>
        <strain evidence="2">S2_012_000_R3_94</strain>
    </source>
</reference>
<dbReference type="GO" id="GO:0004177">
    <property type="term" value="F:aminopeptidase activity"/>
    <property type="evidence" value="ECO:0007669"/>
    <property type="project" value="UniProtKB-KW"/>
</dbReference>
<dbReference type="InterPro" id="IPR029149">
    <property type="entry name" value="Creatin/AminoP/Spt16_N"/>
</dbReference>
<proteinExistence type="predicted"/>
<dbReference type="InterPro" id="IPR050659">
    <property type="entry name" value="Peptidase_M24B"/>
</dbReference>
<keyword evidence="2" id="KW-0378">Hydrolase</keyword>
<protein>
    <submittedName>
        <fullName evidence="2">Aminopeptidase P family protein</fullName>
    </submittedName>
</protein>
<organism evidence="2 3">
    <name type="scientific">Paracoccus denitrificans</name>
    <dbReference type="NCBI Taxonomy" id="266"/>
    <lineage>
        <taxon>Bacteria</taxon>
        <taxon>Pseudomonadati</taxon>
        <taxon>Pseudomonadota</taxon>
        <taxon>Alphaproteobacteria</taxon>
        <taxon>Rhodobacterales</taxon>
        <taxon>Paracoccaceae</taxon>
        <taxon>Paracoccus</taxon>
    </lineage>
</organism>
<accession>A0A533HZ51</accession>
<evidence type="ECO:0000313" key="3">
    <source>
        <dbReference type="Proteomes" id="UP000315344"/>
    </source>
</evidence>
<comment type="caution">
    <text evidence="2">The sequence shown here is derived from an EMBL/GenBank/DDBJ whole genome shotgun (WGS) entry which is preliminary data.</text>
</comment>
<gene>
    <name evidence="2" type="ORF">DI616_18875</name>
</gene>
<sequence>MTNSPISRAEMERRWALARDVVADLGVDAMVTQAREDWCGGYVRWLTDVPANNGYPRTVVVFSDRPMEVVEMGAFGTDLTTDPDAQATAGVGRVLGTPSFVSINYTIDYDTELLLKLLREAGARRVGLLAPGALPYSIVAGLEAAGFEVVDATDALDRVKAPKSAEEQALIRETALLQDKVFAEVCDFIRAGLTDRDVAAHAEAVGRRLGSDQGIQLGVSAPMGQASRFRNRPFQTRDLAKGDHLSLLIEVNGPGGAYLEIARTMVLGKADDYLLQAFENVRAAQNHTLSLMVPGAAPAAIAAAHDDWMQARGLPAETRLYAHGQGCEMVERPLIRRDETMPVAQDMLFAVHPGYDDGRVFAVICDNYLIGPDGPGDCLHQTEKKIFEL</sequence>
<dbReference type="SUPFAM" id="SSF55920">
    <property type="entry name" value="Creatinase/aminopeptidase"/>
    <property type="match status" value="1"/>
</dbReference>
<keyword evidence="2" id="KW-0645">Protease</keyword>
<dbReference type="SUPFAM" id="SSF53092">
    <property type="entry name" value="Creatinase/prolidase N-terminal domain"/>
    <property type="match status" value="1"/>
</dbReference>
<dbReference type="InterPro" id="IPR000994">
    <property type="entry name" value="Pept_M24"/>
</dbReference>
<dbReference type="Proteomes" id="UP000315344">
    <property type="component" value="Unassembled WGS sequence"/>
</dbReference>
<evidence type="ECO:0000313" key="2">
    <source>
        <dbReference type="EMBL" id="TKW64023.1"/>
    </source>
</evidence>
<dbReference type="PANTHER" id="PTHR46112:SF2">
    <property type="entry name" value="XAA-PRO AMINOPEPTIDASE P-RELATED"/>
    <property type="match status" value="1"/>
</dbReference>
<dbReference type="EMBL" id="VAFL01000026">
    <property type="protein sequence ID" value="TKW64023.1"/>
    <property type="molecule type" value="Genomic_DNA"/>
</dbReference>
<dbReference type="AlphaFoldDB" id="A0A533HZ51"/>
<dbReference type="PANTHER" id="PTHR46112">
    <property type="entry name" value="AMINOPEPTIDASE"/>
    <property type="match status" value="1"/>
</dbReference>
<dbReference type="Gene3D" id="3.40.350.10">
    <property type="entry name" value="Creatinase/prolidase N-terminal domain"/>
    <property type="match status" value="1"/>
</dbReference>
<name>A0A533HZ51_PARDE</name>
<dbReference type="InterPro" id="IPR036005">
    <property type="entry name" value="Creatinase/aminopeptidase-like"/>
</dbReference>
<evidence type="ECO:0000259" key="1">
    <source>
        <dbReference type="Pfam" id="PF00557"/>
    </source>
</evidence>
<dbReference type="Pfam" id="PF00557">
    <property type="entry name" value="Peptidase_M24"/>
    <property type="match status" value="1"/>
</dbReference>